<proteinExistence type="predicted"/>
<dbReference type="InterPro" id="IPR009056">
    <property type="entry name" value="Cyt_c-like_dom"/>
</dbReference>
<evidence type="ECO:0000256" key="1">
    <source>
        <dbReference type="ARBA" id="ARBA00022617"/>
    </source>
</evidence>
<name>A0ABT2WW32_9RHOB</name>
<evidence type="ECO:0000313" key="7">
    <source>
        <dbReference type="Proteomes" id="UP001321014"/>
    </source>
</evidence>
<evidence type="ECO:0000256" key="3">
    <source>
        <dbReference type="ARBA" id="ARBA00023004"/>
    </source>
</evidence>
<dbReference type="RefSeq" id="WP_263389993.1">
    <property type="nucleotide sequence ID" value="NZ_JAOVQN010000028.1"/>
</dbReference>
<evidence type="ECO:0000256" key="4">
    <source>
        <dbReference type="PROSITE-ProRule" id="PRU00433"/>
    </source>
</evidence>
<dbReference type="SUPFAM" id="SSF46626">
    <property type="entry name" value="Cytochrome c"/>
    <property type="match status" value="1"/>
</dbReference>
<keyword evidence="7" id="KW-1185">Reference proteome</keyword>
<organism evidence="6 7">
    <name type="scientific">Ruegeria marisflavi</name>
    <dbReference type="NCBI Taxonomy" id="2984152"/>
    <lineage>
        <taxon>Bacteria</taxon>
        <taxon>Pseudomonadati</taxon>
        <taxon>Pseudomonadota</taxon>
        <taxon>Alphaproteobacteria</taxon>
        <taxon>Rhodobacterales</taxon>
        <taxon>Roseobacteraceae</taxon>
        <taxon>Ruegeria</taxon>
    </lineage>
</organism>
<gene>
    <name evidence="6" type="ORF">OEZ49_20285</name>
</gene>
<feature type="domain" description="Cytochrome c" evidence="5">
    <location>
        <begin position="17"/>
        <end position="126"/>
    </location>
</feature>
<dbReference type="Proteomes" id="UP001321014">
    <property type="component" value="Unassembled WGS sequence"/>
</dbReference>
<dbReference type="InterPro" id="IPR036909">
    <property type="entry name" value="Cyt_c-like_dom_sf"/>
</dbReference>
<dbReference type="EMBL" id="JAOVQN010000028">
    <property type="protein sequence ID" value="MCU9840108.1"/>
    <property type="molecule type" value="Genomic_DNA"/>
</dbReference>
<protein>
    <submittedName>
        <fullName evidence="6">Cytochrome c</fullName>
    </submittedName>
</protein>
<sequence>MRIAVVMTVLLAACATTPEGRGERLFARNCISCHGATGAGDGSKSAGLPVPPENLRGLAAGNGGIFPTERVMAAIYGYPGKAHAGTMPEFARALAGPTVLWETPDGEKIETPVSLVELVRYLETLQEP</sequence>
<reference evidence="6 7" key="1">
    <citation type="submission" date="2022-10" db="EMBL/GenBank/DDBJ databases">
        <title>Ruegeria sp. nov., isolated from ocean surface water.</title>
        <authorList>
            <person name="He W."/>
            <person name="Wang L."/>
            <person name="Zhang D.-F."/>
        </authorList>
    </citation>
    <scope>NUCLEOTIDE SEQUENCE [LARGE SCALE GENOMIC DNA]</scope>
    <source>
        <strain evidence="6 7">WL0004</strain>
    </source>
</reference>
<evidence type="ECO:0000259" key="5">
    <source>
        <dbReference type="PROSITE" id="PS51007"/>
    </source>
</evidence>
<evidence type="ECO:0000313" key="6">
    <source>
        <dbReference type="EMBL" id="MCU9840108.1"/>
    </source>
</evidence>
<dbReference type="PROSITE" id="PS51007">
    <property type="entry name" value="CYTC"/>
    <property type="match status" value="1"/>
</dbReference>
<evidence type="ECO:0000256" key="2">
    <source>
        <dbReference type="ARBA" id="ARBA00022723"/>
    </source>
</evidence>
<comment type="caution">
    <text evidence="6">The sequence shown here is derived from an EMBL/GenBank/DDBJ whole genome shotgun (WGS) entry which is preliminary data.</text>
</comment>
<accession>A0ABT2WW32</accession>
<keyword evidence="2 4" id="KW-0479">Metal-binding</keyword>
<dbReference type="Gene3D" id="1.10.760.10">
    <property type="entry name" value="Cytochrome c-like domain"/>
    <property type="match status" value="1"/>
</dbReference>
<dbReference type="Pfam" id="PF00034">
    <property type="entry name" value="Cytochrom_C"/>
    <property type="match status" value="1"/>
</dbReference>
<keyword evidence="3 4" id="KW-0408">Iron</keyword>
<keyword evidence="1 4" id="KW-0349">Heme</keyword>